<feature type="binding site" evidence="7">
    <location>
        <begin position="84"/>
        <end position="86"/>
    </location>
    <ligand>
        <name>L-histidine</name>
        <dbReference type="ChEBI" id="CHEBI:57595"/>
    </ligand>
</feature>
<evidence type="ECO:0000256" key="4">
    <source>
        <dbReference type="ARBA" id="ARBA00020397"/>
    </source>
</evidence>
<dbReference type="CDD" id="cd00773">
    <property type="entry name" value="HisRS-like_core"/>
    <property type="match status" value="1"/>
</dbReference>
<reference evidence="9" key="1">
    <citation type="submission" date="2017-11" db="EMBL/GenBank/DDBJ databases">
        <title>Three new genomes from thermophilic consortium.</title>
        <authorList>
            <person name="Quaggio R."/>
            <person name="Amgarten D."/>
            <person name="Setubal J.C."/>
        </authorList>
    </citation>
    <scope>NUCLEOTIDE SEQUENCE</scope>
    <source>
        <strain evidence="9">ZCTH01-B2</strain>
    </source>
</reference>
<name>A0A953I6G1_SYMTR</name>
<dbReference type="PROSITE" id="PS50862">
    <property type="entry name" value="AA_TRNA_LIGASE_II"/>
    <property type="match status" value="1"/>
</dbReference>
<evidence type="ECO:0000313" key="10">
    <source>
        <dbReference type="Proteomes" id="UP000732377"/>
    </source>
</evidence>
<evidence type="ECO:0000256" key="3">
    <source>
        <dbReference type="ARBA" id="ARBA00005539"/>
    </source>
</evidence>
<dbReference type="AlphaFoldDB" id="A0A953I6G1"/>
<dbReference type="GO" id="GO:0005737">
    <property type="term" value="C:cytoplasm"/>
    <property type="evidence" value="ECO:0007669"/>
    <property type="project" value="UniProtKB-SubCell"/>
</dbReference>
<dbReference type="Gene3D" id="3.30.930.10">
    <property type="entry name" value="Bira Bifunctional Protein, Domain 2"/>
    <property type="match status" value="1"/>
</dbReference>
<feature type="binding site" evidence="7">
    <location>
        <position position="128"/>
    </location>
    <ligand>
        <name>L-histidine</name>
        <dbReference type="ChEBI" id="CHEBI:57595"/>
    </ligand>
</feature>
<feature type="binding site" evidence="7">
    <location>
        <position position="114"/>
    </location>
    <ligand>
        <name>L-histidine</name>
        <dbReference type="ChEBI" id="CHEBI:57595"/>
    </ligand>
</feature>
<dbReference type="InterPro" id="IPR006195">
    <property type="entry name" value="aa-tRNA-synth_II"/>
</dbReference>
<dbReference type="RefSeq" id="WP_273382097.1">
    <property type="nucleotide sequence ID" value="NZ_PIUK01000570.1"/>
</dbReference>
<dbReference type="EMBL" id="PIUK01000570">
    <property type="protein sequence ID" value="MBY6278520.1"/>
    <property type="molecule type" value="Genomic_DNA"/>
</dbReference>
<dbReference type="HAMAP" id="MF_00125">
    <property type="entry name" value="HisZ"/>
    <property type="match status" value="1"/>
</dbReference>
<dbReference type="NCBIfam" id="TIGR00443">
    <property type="entry name" value="hisZ_biosyn_reg"/>
    <property type="match status" value="1"/>
</dbReference>
<dbReference type="GO" id="GO:0000105">
    <property type="term" value="P:L-histidine biosynthetic process"/>
    <property type="evidence" value="ECO:0007669"/>
    <property type="project" value="InterPro"/>
</dbReference>
<dbReference type="Pfam" id="PF13393">
    <property type="entry name" value="tRNA-synt_His"/>
    <property type="match status" value="1"/>
</dbReference>
<feature type="domain" description="Aminoacyl-transfer RNA synthetases class-II family profile" evidence="8">
    <location>
        <begin position="35"/>
        <end position="336"/>
    </location>
</feature>
<keyword evidence="5" id="KW-0963">Cytoplasm</keyword>
<dbReference type="PANTHER" id="PTHR11476">
    <property type="entry name" value="HISTIDYL-TRNA SYNTHETASE"/>
    <property type="match status" value="1"/>
</dbReference>
<feature type="binding site" evidence="7">
    <location>
        <position position="132"/>
    </location>
    <ligand>
        <name>L-histidine</name>
        <dbReference type="ChEBI" id="CHEBI:57595"/>
    </ligand>
</feature>
<comment type="similarity">
    <text evidence="3">Belongs to the class-II aminoacyl-tRNA synthetase family. HisZ subfamily.</text>
</comment>
<keyword evidence="9" id="KW-0808">Transferase</keyword>
<accession>A0A953I6G1</accession>
<evidence type="ECO:0000313" key="9">
    <source>
        <dbReference type="EMBL" id="MBY6278520.1"/>
    </source>
</evidence>
<feature type="binding site" evidence="7">
    <location>
        <begin position="277"/>
        <end position="278"/>
    </location>
    <ligand>
        <name>L-histidine</name>
        <dbReference type="ChEBI" id="CHEBI:57595"/>
    </ligand>
</feature>
<evidence type="ECO:0000256" key="2">
    <source>
        <dbReference type="ARBA" id="ARBA00004667"/>
    </source>
</evidence>
<dbReference type="InterPro" id="IPR004516">
    <property type="entry name" value="HisRS/HisZ"/>
</dbReference>
<dbReference type="InterPro" id="IPR041715">
    <property type="entry name" value="HisRS-like_core"/>
</dbReference>
<sequence>MTTPVNRTQIPEGVRDRLPREAARMRRLCGQLEAVFRSWGYQEVVTPGFEFLETVTAGAGTLGRREDLYQFFDRKGRTLALRPDMTTPIARLAATKLSGESLPLRLCYFAPVYRHRDRKAGSASEIWQGGIELIGAASAAADAEVIALACAALSAAGLEGFKIGLGHAELVEGLFAEAGVTPEVEAELKEAMVARDLVAFEKGVSGAGLAPEKAELLLSLVHFHGGYQEALDRFAGAGNGRVARALERLGEILHLLEVIGVADRVSLDLGLVRNLGYYTGVVFEGYAPGVGSPVVGGGRYDNLLADFGGDRPAVGFALELDRMLAALERQGRAGDE</sequence>
<dbReference type="PIRSF" id="PIRSF001549">
    <property type="entry name" value="His-tRNA_synth"/>
    <property type="match status" value="1"/>
</dbReference>
<dbReference type="GO" id="GO:0140096">
    <property type="term" value="F:catalytic activity, acting on a protein"/>
    <property type="evidence" value="ECO:0007669"/>
    <property type="project" value="UniProtKB-ARBA"/>
</dbReference>
<dbReference type="PANTHER" id="PTHR11476:SF7">
    <property type="entry name" value="HISTIDINE--TRNA LIGASE"/>
    <property type="match status" value="1"/>
</dbReference>
<dbReference type="GO" id="GO:0016757">
    <property type="term" value="F:glycosyltransferase activity"/>
    <property type="evidence" value="ECO:0007669"/>
    <property type="project" value="UniProtKB-KW"/>
</dbReference>
<evidence type="ECO:0000259" key="8">
    <source>
        <dbReference type="PROSITE" id="PS50862"/>
    </source>
</evidence>
<feature type="binding site" evidence="7">
    <location>
        <position position="273"/>
    </location>
    <ligand>
        <name>L-histidine</name>
        <dbReference type="ChEBI" id="CHEBI:57595"/>
    </ligand>
</feature>
<evidence type="ECO:0000256" key="1">
    <source>
        <dbReference type="ARBA" id="ARBA00004496"/>
    </source>
</evidence>
<comment type="subcellular location">
    <subcellularLocation>
        <location evidence="1">Cytoplasm</location>
    </subcellularLocation>
</comment>
<organism evidence="9 10">
    <name type="scientific">Symbiobacterium thermophilum</name>
    <dbReference type="NCBI Taxonomy" id="2734"/>
    <lineage>
        <taxon>Bacteria</taxon>
        <taxon>Bacillati</taxon>
        <taxon>Bacillota</taxon>
        <taxon>Clostridia</taxon>
        <taxon>Eubacteriales</taxon>
        <taxon>Symbiobacteriaceae</taxon>
        <taxon>Symbiobacterium</taxon>
    </lineage>
</organism>
<keyword evidence="9" id="KW-0328">Glycosyltransferase</keyword>
<comment type="function">
    <text evidence="6">Required for the first step of histidine biosynthesis. May allow the feedback regulation of ATP phosphoribosyltransferase activity by histidine.</text>
</comment>
<proteinExistence type="inferred from homology"/>
<feature type="non-terminal residue" evidence="9">
    <location>
        <position position="336"/>
    </location>
</feature>
<dbReference type="InterPro" id="IPR004517">
    <property type="entry name" value="HisZ"/>
</dbReference>
<comment type="pathway">
    <text evidence="2">Amino-acid biosynthesis; L-histidine biosynthesis; L-histidine from 5-phospho-alpha-D-ribose 1-diphosphate: step 1/9.</text>
</comment>
<comment type="caution">
    <text evidence="9">The sequence shown here is derived from an EMBL/GenBank/DDBJ whole genome shotgun (WGS) entry which is preliminary data.</text>
</comment>
<evidence type="ECO:0000256" key="7">
    <source>
        <dbReference type="PIRSR" id="PIRSR001549-1"/>
    </source>
</evidence>
<dbReference type="Proteomes" id="UP000732377">
    <property type="component" value="Unassembled WGS sequence"/>
</dbReference>
<evidence type="ECO:0000256" key="6">
    <source>
        <dbReference type="ARBA" id="ARBA00025246"/>
    </source>
</evidence>
<gene>
    <name evidence="9" type="primary">hisZ</name>
    <name evidence="9" type="ORF">CWE10_20725</name>
</gene>
<dbReference type="SUPFAM" id="SSF55681">
    <property type="entry name" value="Class II aaRS and biotin synthetases"/>
    <property type="match status" value="1"/>
</dbReference>
<dbReference type="InterPro" id="IPR045864">
    <property type="entry name" value="aa-tRNA-synth_II/BPL/LPL"/>
</dbReference>
<evidence type="ECO:0000256" key="5">
    <source>
        <dbReference type="ARBA" id="ARBA00022490"/>
    </source>
</evidence>
<protein>
    <recommendedName>
        <fullName evidence="4">ATP phosphoribosyltransferase regulatory subunit</fullName>
    </recommendedName>
</protein>